<dbReference type="AlphaFoldDB" id="A0A1Z5JU88"/>
<keyword evidence="1" id="KW-0472">Membrane</keyword>
<dbReference type="InParanoid" id="A0A1Z5JU88"/>
<feature type="transmembrane region" description="Helical" evidence="1">
    <location>
        <begin position="12"/>
        <end position="32"/>
    </location>
</feature>
<evidence type="ECO:0000313" key="3">
    <source>
        <dbReference type="Proteomes" id="UP000198406"/>
    </source>
</evidence>
<name>A0A1Z5JU88_FISSO</name>
<gene>
    <name evidence="2" type="ORF">FisN_18Lh261</name>
</gene>
<reference evidence="2 3" key="1">
    <citation type="journal article" date="2015" name="Plant Cell">
        <title>Oil accumulation by the oleaginous diatom Fistulifera solaris as revealed by the genome and transcriptome.</title>
        <authorList>
            <person name="Tanaka T."/>
            <person name="Maeda Y."/>
            <person name="Veluchamy A."/>
            <person name="Tanaka M."/>
            <person name="Abida H."/>
            <person name="Marechal E."/>
            <person name="Bowler C."/>
            <person name="Muto M."/>
            <person name="Sunaga Y."/>
            <person name="Tanaka M."/>
            <person name="Yoshino T."/>
            <person name="Taniguchi T."/>
            <person name="Fukuda Y."/>
            <person name="Nemoto M."/>
            <person name="Matsumoto M."/>
            <person name="Wong P.S."/>
            <person name="Aburatani S."/>
            <person name="Fujibuchi W."/>
        </authorList>
    </citation>
    <scope>NUCLEOTIDE SEQUENCE [LARGE SCALE GENOMIC DNA]</scope>
    <source>
        <strain evidence="2 3">JPCC DA0580</strain>
    </source>
</reference>
<keyword evidence="1" id="KW-0812">Transmembrane</keyword>
<keyword evidence="1" id="KW-1133">Transmembrane helix</keyword>
<protein>
    <submittedName>
        <fullName evidence="2">Uncharacterized protein</fullName>
    </submittedName>
</protein>
<proteinExistence type="predicted"/>
<keyword evidence="3" id="KW-1185">Reference proteome</keyword>
<dbReference type="Proteomes" id="UP000198406">
    <property type="component" value="Unassembled WGS sequence"/>
</dbReference>
<evidence type="ECO:0000256" key="1">
    <source>
        <dbReference type="SAM" id="Phobius"/>
    </source>
</evidence>
<organism evidence="2 3">
    <name type="scientific">Fistulifera solaris</name>
    <name type="common">Oleaginous diatom</name>
    <dbReference type="NCBI Taxonomy" id="1519565"/>
    <lineage>
        <taxon>Eukaryota</taxon>
        <taxon>Sar</taxon>
        <taxon>Stramenopiles</taxon>
        <taxon>Ochrophyta</taxon>
        <taxon>Bacillariophyta</taxon>
        <taxon>Bacillariophyceae</taxon>
        <taxon>Bacillariophycidae</taxon>
        <taxon>Naviculales</taxon>
        <taxon>Naviculaceae</taxon>
        <taxon>Fistulifera</taxon>
    </lineage>
</organism>
<comment type="caution">
    <text evidence="2">The sequence shown here is derived from an EMBL/GenBank/DDBJ whole genome shotgun (WGS) entry which is preliminary data.</text>
</comment>
<sequence length="372" mass="42581">MQSTLRIILDAIVRSIVSLAVIGIGMNAQAVWTVIPSPFLALCGGFIAFTWIFPTFWTCCVLGILGTPSSWKSILQSLRKQNTIKQHGLSSIFAVFTTLWQGLIFRPFHCPKKLRTRLPQWIIPLLFRENSVMIPPIIHSSITLSVRNEYWILVNGIGTNLTMAQQSQETIQRLFARPCWLYYIPTNSLWFDLLYKFVEDRLGWTKPFPQQQQQQQPLLFQTLHNAIVQAAAGRYERVVLITHASGVCTTLQELHDMDPHFSHLLQRFLEVYTFGGPKVPHVGAYLEHLVNGRDSVAWWGVLFPYPRVWRNVHGTSISVNGRLCKEPEQWGHLLQAHYLEPMIEKGAFRSSRLNAFRNGQAGTRVFQLNSSQ</sequence>
<feature type="transmembrane region" description="Helical" evidence="1">
    <location>
        <begin position="88"/>
        <end position="108"/>
    </location>
</feature>
<accession>A0A1Z5JU88</accession>
<evidence type="ECO:0000313" key="2">
    <source>
        <dbReference type="EMBL" id="GAX17605.1"/>
    </source>
</evidence>
<feature type="transmembrane region" description="Helical" evidence="1">
    <location>
        <begin position="38"/>
        <end position="67"/>
    </location>
</feature>
<dbReference type="EMBL" id="BDSP01000118">
    <property type="protein sequence ID" value="GAX17605.1"/>
    <property type="molecule type" value="Genomic_DNA"/>
</dbReference>